<reference evidence="3 4" key="1">
    <citation type="submission" date="2016-02" db="EMBL/GenBank/DDBJ databases">
        <title>Complete genome sequencing and analysis of ATSB10, Dyella thiooxydans isolated from rhizosphere soil of sunflower (Helianthus annuus L.).</title>
        <authorList>
            <person name="Lee Y."/>
            <person name="Hwangbo K."/>
            <person name="Chung H."/>
            <person name="Yoo J."/>
            <person name="Kim K.Y."/>
            <person name="Sa T.M."/>
            <person name="Um Y."/>
            <person name="Madhaiyan M."/>
        </authorList>
    </citation>
    <scope>NUCLEOTIDE SEQUENCE [LARGE SCALE GENOMIC DNA]</scope>
    <source>
        <strain evidence="3 4">ATSB10</strain>
    </source>
</reference>
<feature type="region of interest" description="Disordered" evidence="1">
    <location>
        <begin position="276"/>
        <end position="299"/>
    </location>
</feature>
<dbReference type="EMBL" id="CP014841">
    <property type="protein sequence ID" value="AND70421.1"/>
    <property type="molecule type" value="Genomic_DNA"/>
</dbReference>
<organism evidence="3 4">
    <name type="scientific">Dyella thiooxydans</name>
    <dbReference type="NCBI Taxonomy" id="445710"/>
    <lineage>
        <taxon>Bacteria</taxon>
        <taxon>Pseudomonadati</taxon>
        <taxon>Pseudomonadota</taxon>
        <taxon>Gammaproteobacteria</taxon>
        <taxon>Lysobacterales</taxon>
        <taxon>Rhodanobacteraceae</taxon>
        <taxon>Dyella</taxon>
    </lineage>
</organism>
<name>A0A160N377_9GAMM</name>
<dbReference type="RefSeq" id="WP_157469269.1">
    <property type="nucleotide sequence ID" value="NZ_CP014841.1"/>
</dbReference>
<feature type="signal peptide" evidence="2">
    <location>
        <begin position="1"/>
        <end position="24"/>
    </location>
</feature>
<proteinExistence type="predicted"/>
<evidence type="ECO:0000313" key="3">
    <source>
        <dbReference type="EMBL" id="AND70421.1"/>
    </source>
</evidence>
<evidence type="ECO:0000256" key="1">
    <source>
        <dbReference type="SAM" id="MobiDB-lite"/>
    </source>
</evidence>
<protein>
    <submittedName>
        <fullName evidence="3">Uncharacterized protein</fullName>
    </submittedName>
</protein>
<dbReference type="OrthoDB" id="5952792at2"/>
<evidence type="ECO:0000313" key="4">
    <source>
        <dbReference type="Proteomes" id="UP000077255"/>
    </source>
</evidence>
<feature type="chain" id="PRO_5007817694" evidence="2">
    <location>
        <begin position="25"/>
        <end position="299"/>
    </location>
</feature>
<sequence>MPRKHTALALLLAMTGWLPIRSQAATAPATSTRATRPVSTSSTRGTHDRLFVALFDCSWKQARKGPTEPTTVAWIHQQLIRGTSPRSIGTGYVSTDCAHDNWLTLDKHGEAFAGTRLAAMYKQLSVRSEAWLREDPDARISLLIVGGSWGALQGAEFTMMVDVLGLHSPAGEVLVPPHRTAQALALLAPTGYLPPELHLPPSVISGFQLSATDEKRPDFQSLPILGKGRSSDGRFLSLPVPGSLSDVCGGYRLNGLSIRAANLLIEYINRLSTTPLLSEQPEPDDPRMNVVHRSEEEGT</sequence>
<dbReference type="STRING" id="445710.ATSB10_29670"/>
<keyword evidence="4" id="KW-1185">Reference proteome</keyword>
<dbReference type="Proteomes" id="UP000077255">
    <property type="component" value="Chromosome"/>
</dbReference>
<evidence type="ECO:0000256" key="2">
    <source>
        <dbReference type="SAM" id="SignalP"/>
    </source>
</evidence>
<dbReference type="PATRIC" id="fig|445710.3.peg.2962"/>
<accession>A0A160N377</accession>
<keyword evidence="2" id="KW-0732">Signal</keyword>
<gene>
    <name evidence="3" type="ORF">ATSB10_29670</name>
</gene>
<dbReference type="KEGG" id="dtx:ATSB10_29670"/>
<dbReference type="AlphaFoldDB" id="A0A160N377"/>
<feature type="compositionally biased region" description="Basic and acidic residues" evidence="1">
    <location>
        <begin position="284"/>
        <end position="299"/>
    </location>
</feature>